<dbReference type="PANTHER" id="PTHR16288:SF0">
    <property type="entry name" value="TRNA (GUANINE-N(7)-)-METHYLTRANSFERASE NON-CATALYTIC SUBUNIT WDR4"/>
    <property type="match status" value="1"/>
</dbReference>
<evidence type="ECO:0000313" key="11">
    <source>
        <dbReference type="Proteomes" id="UP001162164"/>
    </source>
</evidence>
<comment type="function">
    <text evidence="8">Required for the formation of N(7)-methylguanine at position 46 (m7G46) in tRNA. In the complex, it is required to stabilize and induce conformational changes of the catalytic subunit.</text>
</comment>
<keyword evidence="11" id="KW-1185">Reference proteome</keyword>
<keyword evidence="2 8" id="KW-0853">WD repeat</keyword>
<evidence type="ECO:0008006" key="12">
    <source>
        <dbReference type="Google" id="ProtNLM"/>
    </source>
</evidence>
<organism evidence="10 11">
    <name type="scientific">Molorchus minor</name>
    <dbReference type="NCBI Taxonomy" id="1323400"/>
    <lineage>
        <taxon>Eukaryota</taxon>
        <taxon>Metazoa</taxon>
        <taxon>Ecdysozoa</taxon>
        <taxon>Arthropoda</taxon>
        <taxon>Hexapoda</taxon>
        <taxon>Insecta</taxon>
        <taxon>Pterygota</taxon>
        <taxon>Neoptera</taxon>
        <taxon>Endopterygota</taxon>
        <taxon>Coleoptera</taxon>
        <taxon>Polyphaga</taxon>
        <taxon>Cucujiformia</taxon>
        <taxon>Chrysomeloidea</taxon>
        <taxon>Cerambycidae</taxon>
        <taxon>Lamiinae</taxon>
        <taxon>Monochamini</taxon>
        <taxon>Molorchus</taxon>
    </lineage>
</organism>
<comment type="function">
    <text evidence="6">Required for the Mettl1-dependent formation of N(7)-methylguanine at position 46 (m7G46) in tRNA. In the Mettl1-wuho methyltransferase complex, it is required to stabilize and induce conformational changes of the catalytic subunit. Required for binding of nanos mRNA and repression of translation by the mei-P26-bgcn-bam-sxl complex. May cooperate with mei-P26 and nanos to derepress the BMP signaling pathway. May cooperate with mei-P26 to suppress expression of a subset of microRNAs. May cooperate with mei-P26 to regulate bam expression levels in germline cells during gametogenesis. Required to promote mitosis to meiosis transition during gametogenesis. May regulate germline cell division in part by regulating ribosome biogenesis.</text>
</comment>
<dbReference type="SUPFAM" id="SSF50978">
    <property type="entry name" value="WD40 repeat-like"/>
    <property type="match status" value="1"/>
</dbReference>
<reference evidence="10" key="1">
    <citation type="journal article" date="2023" name="Insect Mol. Biol.">
        <title>Genome sequencing provides insights into the evolution of gene families encoding plant cell wall-degrading enzymes in longhorned beetles.</title>
        <authorList>
            <person name="Shin N.R."/>
            <person name="Okamura Y."/>
            <person name="Kirsch R."/>
            <person name="Pauchet Y."/>
        </authorList>
    </citation>
    <scope>NUCLEOTIDE SEQUENCE</scope>
    <source>
        <strain evidence="10">MMC_N1</strain>
    </source>
</reference>
<dbReference type="Pfam" id="PF00400">
    <property type="entry name" value="WD40"/>
    <property type="match status" value="3"/>
</dbReference>
<accession>A0ABQ9JD22</accession>
<dbReference type="SMART" id="SM00320">
    <property type="entry name" value="WD40"/>
    <property type="match status" value="3"/>
</dbReference>
<evidence type="ECO:0000256" key="7">
    <source>
        <dbReference type="ARBA" id="ARBA00093542"/>
    </source>
</evidence>
<name>A0ABQ9JD22_9CUCU</name>
<dbReference type="EMBL" id="JAPWTJ010000811">
    <property type="protein sequence ID" value="KAJ8975504.1"/>
    <property type="molecule type" value="Genomic_DNA"/>
</dbReference>
<dbReference type="Gene3D" id="2.130.10.10">
    <property type="entry name" value="YVTN repeat-like/Quinoprotein amine dehydrogenase"/>
    <property type="match status" value="1"/>
</dbReference>
<comment type="similarity">
    <text evidence="8">Belongs to the WD repeat TRM82 family.</text>
</comment>
<comment type="subcellular location">
    <subcellularLocation>
        <location evidence="1 8">Nucleus</location>
    </subcellularLocation>
</comment>
<comment type="caution">
    <text evidence="10">The sequence shown here is derived from an EMBL/GenBank/DDBJ whole genome shotgun (WGS) entry which is preliminary data.</text>
</comment>
<dbReference type="InterPro" id="IPR028884">
    <property type="entry name" value="Trm82"/>
</dbReference>
<dbReference type="InterPro" id="IPR015943">
    <property type="entry name" value="WD40/YVTN_repeat-like_dom_sf"/>
</dbReference>
<keyword evidence="4 8" id="KW-0677">Repeat</keyword>
<evidence type="ECO:0000256" key="8">
    <source>
        <dbReference type="HAMAP-Rule" id="MF_03056"/>
    </source>
</evidence>
<dbReference type="InterPro" id="IPR036322">
    <property type="entry name" value="WD40_repeat_dom_sf"/>
</dbReference>
<dbReference type="HAMAP" id="MF_03056">
    <property type="entry name" value="TRM82"/>
    <property type="match status" value="1"/>
</dbReference>
<evidence type="ECO:0000256" key="9">
    <source>
        <dbReference type="PROSITE-ProRule" id="PRU00221"/>
    </source>
</evidence>
<evidence type="ECO:0000256" key="1">
    <source>
        <dbReference type="ARBA" id="ARBA00004123"/>
    </source>
</evidence>
<proteinExistence type="inferred from homology"/>
<dbReference type="InterPro" id="IPR001680">
    <property type="entry name" value="WD40_rpt"/>
</dbReference>
<evidence type="ECO:0000256" key="2">
    <source>
        <dbReference type="ARBA" id="ARBA00022574"/>
    </source>
</evidence>
<comment type="subunit">
    <text evidence="7">Forms a heterodimer with the catalytic subunit Mettl1. Interacts with mei-P26 and weakly interacts with bgcn; required for the function or formation of the mei-P26-bgcn-bam-sxl complex. Interacts with nanos; may be involved in mei-P26-dependent derepression of the BMP signaling pathway. Interacts with Myc; the interaction may be mediated by mei-P26 and may be involved in the regulation of ribosome biogenesis.</text>
</comment>
<feature type="repeat" description="WD" evidence="9">
    <location>
        <begin position="175"/>
        <end position="214"/>
    </location>
</feature>
<protein>
    <recommendedName>
        <fullName evidence="12">tRNA (guanine-N(7)-)-methyltransferase non-catalytic subunit wuho</fullName>
    </recommendedName>
</protein>
<keyword evidence="3 8" id="KW-0819">tRNA processing</keyword>
<dbReference type="PANTHER" id="PTHR16288">
    <property type="entry name" value="WD40 REPEAT PROTEIN 4"/>
    <property type="match status" value="1"/>
</dbReference>
<evidence type="ECO:0000256" key="3">
    <source>
        <dbReference type="ARBA" id="ARBA00022694"/>
    </source>
</evidence>
<evidence type="ECO:0000256" key="4">
    <source>
        <dbReference type="ARBA" id="ARBA00022737"/>
    </source>
</evidence>
<evidence type="ECO:0000313" key="10">
    <source>
        <dbReference type="EMBL" id="KAJ8975504.1"/>
    </source>
</evidence>
<sequence length="368" mass="42071">MVFIRKKFSKIILSTNENLIIYDTQDKTDNHVKIPAPIIPDNLSKGQIQAIQKQSREITSIEFSKDGDYFVISTENKQVIVYDNKLQVEKNVIVNRAASKVCFTPSNDVVVADKTGDVYLYKLHTDDPPTLLLGHQSVILDITISECGKYIITCDRDEKIRVSCFPNAYNIVSFCLGHKEFVTKVTLVKGLLLSTSGDGTIRLWEFIGGKQLSMIDTNEHIDKDLLKSFAEEMDKEKVDVVALPITDMQICDTDKLYIAVSIYRYDAIQLYTADVVSFKCDYVAKLSVNGPFTFYFNGDLYVLCKDFLVFNVNNDQFIQCQSPYVEIYGKYKGMLSLDKDNSITGLYKRKFDNVKEYLERKKQRLQAK</sequence>
<dbReference type="PROSITE" id="PS50082">
    <property type="entry name" value="WD_REPEATS_2"/>
    <property type="match status" value="1"/>
</dbReference>
<dbReference type="Proteomes" id="UP001162164">
    <property type="component" value="Unassembled WGS sequence"/>
</dbReference>
<evidence type="ECO:0000256" key="6">
    <source>
        <dbReference type="ARBA" id="ARBA00093337"/>
    </source>
</evidence>
<comment type="pathway">
    <text evidence="8">tRNA modification; N(7)-methylguanine-tRNA biosynthesis.</text>
</comment>
<gene>
    <name evidence="10" type="ORF">NQ317_010619</name>
</gene>
<evidence type="ECO:0000256" key="5">
    <source>
        <dbReference type="ARBA" id="ARBA00023242"/>
    </source>
</evidence>
<keyword evidence="5 8" id="KW-0539">Nucleus</keyword>